<reference evidence="2" key="1">
    <citation type="journal article" date="2014" name="Int. J. Syst. Evol. Microbiol.">
        <title>Complete genome sequence of Corynebacterium casei LMG S-19264T (=DSM 44701T), isolated from a smear-ripened cheese.</title>
        <authorList>
            <consortium name="US DOE Joint Genome Institute (JGI-PGF)"/>
            <person name="Walter F."/>
            <person name="Albersmeier A."/>
            <person name="Kalinowski J."/>
            <person name="Ruckert C."/>
        </authorList>
    </citation>
    <scope>NUCLEOTIDE SEQUENCE</scope>
    <source>
        <strain evidence="2">JCM 17820</strain>
    </source>
</reference>
<evidence type="ECO:0000256" key="1">
    <source>
        <dbReference type="SAM" id="MobiDB-lite"/>
    </source>
</evidence>
<dbReference type="EMBL" id="BMOU01000004">
    <property type="protein sequence ID" value="GGN96740.1"/>
    <property type="molecule type" value="Genomic_DNA"/>
</dbReference>
<evidence type="ECO:0000313" key="2">
    <source>
        <dbReference type="EMBL" id="GGN96740.1"/>
    </source>
</evidence>
<organism evidence="2 3">
    <name type="scientific">Haloarcula pellucida</name>
    <dbReference type="NCBI Taxonomy" id="1427151"/>
    <lineage>
        <taxon>Archaea</taxon>
        <taxon>Methanobacteriati</taxon>
        <taxon>Methanobacteriota</taxon>
        <taxon>Stenosarchaea group</taxon>
        <taxon>Halobacteria</taxon>
        <taxon>Halobacteriales</taxon>
        <taxon>Haloarculaceae</taxon>
        <taxon>Haloarcula</taxon>
    </lineage>
</organism>
<evidence type="ECO:0000313" key="3">
    <source>
        <dbReference type="Proteomes" id="UP000605784"/>
    </source>
</evidence>
<dbReference type="AlphaFoldDB" id="A0A830GLK1"/>
<keyword evidence="3" id="KW-1185">Reference proteome</keyword>
<feature type="region of interest" description="Disordered" evidence="1">
    <location>
        <begin position="320"/>
        <end position="353"/>
    </location>
</feature>
<feature type="compositionally biased region" description="Basic and acidic residues" evidence="1">
    <location>
        <begin position="234"/>
        <end position="243"/>
    </location>
</feature>
<feature type="compositionally biased region" description="Polar residues" evidence="1">
    <location>
        <begin position="266"/>
        <end position="278"/>
    </location>
</feature>
<proteinExistence type="predicted"/>
<dbReference type="RefSeq" id="WP_188998312.1">
    <property type="nucleotide sequence ID" value="NZ_BMOU01000004.1"/>
</dbReference>
<sequence>MPEEAGGASPRRGFRYQDLAAAFYFLTDYPEFLPKKPEKLHIERFDSDFAFVLEDDCGKSQHYFEVKFVETGELKWGGKFKSSVFPEFYRINSKHAEKGGEDIALFHLVTNGAAATRVNNFIENSEYLRNGTPWATFKKKYSRNELSKLLSGIQSNKEIKNDGEVIPASDVDDLYRTVWGLHLHTPTKAELELKIEKYLRRCSPARFKEPMNLILDEIADTGSGVLERRELEEKAQISLDPRDSGTSPSNTKNQEELHSEVEEIGSSRSESTPNTPQIRQERENVRELGERLKNHPETDRITIEAATETVDELYGKLEEEAREKSATESQIGQQIDTLLKQTELTSTSPEDHD</sequence>
<gene>
    <name evidence="2" type="ORF">GCM10009030_25370</name>
</gene>
<reference evidence="2" key="2">
    <citation type="submission" date="2020-09" db="EMBL/GenBank/DDBJ databases">
        <authorList>
            <person name="Sun Q."/>
            <person name="Ohkuma M."/>
        </authorList>
    </citation>
    <scope>NUCLEOTIDE SEQUENCE</scope>
    <source>
        <strain evidence="2">JCM 17820</strain>
    </source>
</reference>
<comment type="caution">
    <text evidence="2">The sequence shown here is derived from an EMBL/GenBank/DDBJ whole genome shotgun (WGS) entry which is preliminary data.</text>
</comment>
<feature type="compositionally biased region" description="Polar residues" evidence="1">
    <location>
        <begin position="327"/>
        <end position="353"/>
    </location>
</feature>
<protein>
    <submittedName>
        <fullName evidence="2">Uncharacterized protein</fullName>
    </submittedName>
</protein>
<accession>A0A830GLK1</accession>
<feature type="region of interest" description="Disordered" evidence="1">
    <location>
        <begin position="234"/>
        <end position="280"/>
    </location>
</feature>
<name>A0A830GLK1_9EURY</name>
<dbReference type="Proteomes" id="UP000605784">
    <property type="component" value="Unassembled WGS sequence"/>
</dbReference>